<evidence type="ECO:0000256" key="3">
    <source>
        <dbReference type="ARBA" id="ARBA00022676"/>
    </source>
</evidence>
<dbReference type="AlphaFoldDB" id="A0AAN5ID38"/>
<dbReference type="EMBL" id="BTRK01000006">
    <property type="protein sequence ID" value="GMR61872.1"/>
    <property type="molecule type" value="Genomic_DNA"/>
</dbReference>
<dbReference type="InterPro" id="IPR050271">
    <property type="entry name" value="UDP-glycosyltransferase"/>
</dbReference>
<dbReference type="Proteomes" id="UP001328107">
    <property type="component" value="Unassembled WGS sequence"/>
</dbReference>
<comment type="caution">
    <text evidence="8">The sequence shown here is derived from an EMBL/GenBank/DDBJ whole genome shotgun (WGS) entry which is preliminary data.</text>
</comment>
<organism evidence="8 9">
    <name type="scientific">Pristionchus mayeri</name>
    <dbReference type="NCBI Taxonomy" id="1317129"/>
    <lineage>
        <taxon>Eukaryota</taxon>
        <taxon>Metazoa</taxon>
        <taxon>Ecdysozoa</taxon>
        <taxon>Nematoda</taxon>
        <taxon>Chromadorea</taxon>
        <taxon>Rhabditida</taxon>
        <taxon>Rhabditina</taxon>
        <taxon>Diplogasteromorpha</taxon>
        <taxon>Diplogasteroidea</taxon>
        <taxon>Neodiplogasteridae</taxon>
        <taxon>Pristionchus</taxon>
    </lineage>
</organism>
<dbReference type="EC" id="2.4.1.17" evidence="2"/>
<evidence type="ECO:0000256" key="7">
    <source>
        <dbReference type="SAM" id="SignalP"/>
    </source>
</evidence>
<dbReference type="SUPFAM" id="SSF53756">
    <property type="entry name" value="UDP-Glycosyltransferase/glycogen phosphorylase"/>
    <property type="match status" value="1"/>
</dbReference>
<keyword evidence="4" id="KW-0808">Transferase</keyword>
<evidence type="ECO:0000313" key="8">
    <source>
        <dbReference type="EMBL" id="GMR61872.1"/>
    </source>
</evidence>
<evidence type="ECO:0000256" key="1">
    <source>
        <dbReference type="ARBA" id="ARBA00009995"/>
    </source>
</evidence>
<reference evidence="9" key="1">
    <citation type="submission" date="2022-10" db="EMBL/GenBank/DDBJ databases">
        <title>Genome assembly of Pristionchus species.</title>
        <authorList>
            <person name="Yoshida K."/>
            <person name="Sommer R.J."/>
        </authorList>
    </citation>
    <scope>NUCLEOTIDE SEQUENCE [LARGE SCALE GENOMIC DNA]</scope>
    <source>
        <strain evidence="9">RS5460</strain>
    </source>
</reference>
<dbReference type="PANTHER" id="PTHR48043:SF23">
    <property type="entry name" value="UDP-GLUCURONOSYLTRANSFERASE"/>
    <property type="match status" value="1"/>
</dbReference>
<keyword evidence="5 7" id="KW-0732">Signal</keyword>
<comment type="catalytic activity">
    <reaction evidence="6">
        <text>glucuronate acceptor + UDP-alpha-D-glucuronate = acceptor beta-D-glucuronoside + UDP + H(+)</text>
        <dbReference type="Rhea" id="RHEA:21032"/>
        <dbReference type="ChEBI" id="CHEBI:15378"/>
        <dbReference type="ChEBI" id="CHEBI:58052"/>
        <dbReference type="ChEBI" id="CHEBI:58223"/>
        <dbReference type="ChEBI" id="CHEBI:132367"/>
        <dbReference type="ChEBI" id="CHEBI:132368"/>
        <dbReference type="EC" id="2.4.1.17"/>
    </reaction>
</comment>
<feature type="chain" id="PRO_5042926943" description="glucuronosyltransferase" evidence="7">
    <location>
        <begin position="20"/>
        <end position="184"/>
    </location>
</feature>
<evidence type="ECO:0000256" key="6">
    <source>
        <dbReference type="ARBA" id="ARBA00047475"/>
    </source>
</evidence>
<evidence type="ECO:0000256" key="2">
    <source>
        <dbReference type="ARBA" id="ARBA00012544"/>
    </source>
</evidence>
<gene>
    <name evidence="8" type="ORF">PMAYCL1PPCAC_32067</name>
</gene>
<sequence>SVMQYVLLLCLLTFHCATSFKFLAYSPLLAKSHNNFMTKITDVLVDAGHEFVMLSEVYDRHLSDSNTKKAQIIEIPQTERAKVFETWINNDVAEEFWSDKSLYEQCSSWGSVMDIYADMCIATLTTPGLLHALRAEQFDAAYVESLHGCAPSEPSSIYYLLLSIESSACARACPYCLILIGVGK</sequence>
<name>A0AAN5ID38_9BILA</name>
<protein>
    <recommendedName>
        <fullName evidence="2">glucuronosyltransferase</fullName>
        <ecNumber evidence="2">2.4.1.17</ecNumber>
    </recommendedName>
</protein>
<feature type="non-terminal residue" evidence="8">
    <location>
        <position position="1"/>
    </location>
</feature>
<feature type="signal peptide" evidence="7">
    <location>
        <begin position="1"/>
        <end position="19"/>
    </location>
</feature>
<keyword evidence="3" id="KW-0328">Glycosyltransferase</keyword>
<dbReference type="Pfam" id="PF00201">
    <property type="entry name" value="UDPGT"/>
    <property type="match status" value="1"/>
</dbReference>
<dbReference type="GO" id="GO:0015020">
    <property type="term" value="F:glucuronosyltransferase activity"/>
    <property type="evidence" value="ECO:0007669"/>
    <property type="project" value="UniProtKB-EC"/>
</dbReference>
<keyword evidence="9" id="KW-1185">Reference proteome</keyword>
<comment type="similarity">
    <text evidence="1">Belongs to the UDP-glycosyltransferase family.</text>
</comment>
<proteinExistence type="inferred from homology"/>
<dbReference type="InterPro" id="IPR002213">
    <property type="entry name" value="UDP_glucos_trans"/>
</dbReference>
<evidence type="ECO:0000313" key="9">
    <source>
        <dbReference type="Proteomes" id="UP001328107"/>
    </source>
</evidence>
<evidence type="ECO:0000256" key="5">
    <source>
        <dbReference type="ARBA" id="ARBA00022729"/>
    </source>
</evidence>
<accession>A0AAN5ID38</accession>
<dbReference type="PANTHER" id="PTHR48043">
    <property type="entry name" value="EG:EG0003.4 PROTEIN-RELATED"/>
    <property type="match status" value="1"/>
</dbReference>
<evidence type="ECO:0000256" key="4">
    <source>
        <dbReference type="ARBA" id="ARBA00022679"/>
    </source>
</evidence>